<dbReference type="Proteomes" id="UP000612362">
    <property type="component" value="Unassembled WGS sequence"/>
</dbReference>
<keyword evidence="2" id="KW-1185">Reference proteome</keyword>
<evidence type="ECO:0000313" key="2">
    <source>
        <dbReference type="Proteomes" id="UP000612362"/>
    </source>
</evidence>
<dbReference type="AlphaFoldDB" id="A0A8J3MSZ5"/>
<dbReference type="RefSeq" id="WP_220196888.1">
    <property type="nucleotide sequence ID" value="NZ_BNJF01000003.1"/>
</dbReference>
<dbReference type="EMBL" id="BNJF01000003">
    <property type="protein sequence ID" value="GHO47637.1"/>
    <property type="molecule type" value="Genomic_DNA"/>
</dbReference>
<accession>A0A8J3MSZ5</accession>
<evidence type="ECO:0000313" key="1">
    <source>
        <dbReference type="EMBL" id="GHO47637.1"/>
    </source>
</evidence>
<comment type="caution">
    <text evidence="1">The sequence shown here is derived from an EMBL/GenBank/DDBJ whole genome shotgun (WGS) entry which is preliminary data.</text>
</comment>
<reference evidence="1" key="1">
    <citation type="submission" date="2020-10" db="EMBL/GenBank/DDBJ databases">
        <title>Taxonomic study of unclassified bacteria belonging to the class Ktedonobacteria.</title>
        <authorList>
            <person name="Yabe S."/>
            <person name="Wang C.M."/>
            <person name="Zheng Y."/>
            <person name="Sakai Y."/>
            <person name="Cavaletti L."/>
            <person name="Monciardini P."/>
            <person name="Donadio S."/>
        </authorList>
    </citation>
    <scope>NUCLEOTIDE SEQUENCE</scope>
    <source>
        <strain evidence="1">SOSP1-1</strain>
    </source>
</reference>
<sequence>MHKRLIRWISPLFILAVIVVAVVIGSVMVTVTHAAGVNASSYATEQQAQPGHIHPNSYWLP</sequence>
<gene>
    <name evidence="1" type="ORF">KSX_58000</name>
</gene>
<protein>
    <submittedName>
        <fullName evidence="1">Uncharacterized protein</fullName>
    </submittedName>
</protein>
<name>A0A8J3MSZ5_9CHLR</name>
<proteinExistence type="predicted"/>
<organism evidence="1 2">
    <name type="scientific">Ktedonospora formicarum</name>
    <dbReference type="NCBI Taxonomy" id="2778364"/>
    <lineage>
        <taxon>Bacteria</taxon>
        <taxon>Bacillati</taxon>
        <taxon>Chloroflexota</taxon>
        <taxon>Ktedonobacteria</taxon>
        <taxon>Ktedonobacterales</taxon>
        <taxon>Ktedonobacteraceae</taxon>
        <taxon>Ktedonospora</taxon>
    </lineage>
</organism>